<gene>
    <name evidence="1" type="ORF">IAB16_01810</name>
</gene>
<dbReference type="InterPro" id="IPR008323">
    <property type="entry name" value="UCP033563"/>
</dbReference>
<protein>
    <submittedName>
        <fullName evidence="1">DUF1015 family protein</fullName>
    </submittedName>
</protein>
<proteinExistence type="predicted"/>
<dbReference type="EMBL" id="JADINF010000043">
    <property type="protein sequence ID" value="MBO8423748.1"/>
    <property type="molecule type" value="Genomic_DNA"/>
</dbReference>
<dbReference type="PANTHER" id="PTHR36454">
    <property type="entry name" value="LMO2823 PROTEIN"/>
    <property type="match status" value="1"/>
</dbReference>
<dbReference type="Pfam" id="PF06245">
    <property type="entry name" value="DUF1015"/>
    <property type="match status" value="1"/>
</dbReference>
<dbReference type="PANTHER" id="PTHR36454:SF1">
    <property type="entry name" value="DUF1015 DOMAIN-CONTAINING PROTEIN"/>
    <property type="match status" value="1"/>
</dbReference>
<evidence type="ECO:0000313" key="1">
    <source>
        <dbReference type="EMBL" id="MBO8423748.1"/>
    </source>
</evidence>
<reference evidence="1" key="2">
    <citation type="journal article" date="2021" name="PeerJ">
        <title>Extensive microbial diversity within the chicken gut microbiome revealed by metagenomics and culture.</title>
        <authorList>
            <person name="Gilroy R."/>
            <person name="Ravi A."/>
            <person name="Getino M."/>
            <person name="Pursley I."/>
            <person name="Horton D.L."/>
            <person name="Alikhan N.F."/>
            <person name="Baker D."/>
            <person name="Gharbi K."/>
            <person name="Hall N."/>
            <person name="Watson M."/>
            <person name="Adriaenssens E.M."/>
            <person name="Foster-Nyarko E."/>
            <person name="Jarju S."/>
            <person name="Secka A."/>
            <person name="Antonio M."/>
            <person name="Oren A."/>
            <person name="Chaudhuri R.R."/>
            <person name="La Ragione R."/>
            <person name="Hildebrand F."/>
            <person name="Pallen M.J."/>
        </authorList>
    </citation>
    <scope>NUCLEOTIDE SEQUENCE</scope>
    <source>
        <strain evidence="1">517</strain>
    </source>
</reference>
<evidence type="ECO:0000313" key="2">
    <source>
        <dbReference type="Proteomes" id="UP000727857"/>
    </source>
</evidence>
<dbReference type="AlphaFoldDB" id="A0A940ICY6"/>
<dbReference type="Proteomes" id="UP000727857">
    <property type="component" value="Unassembled WGS sequence"/>
</dbReference>
<accession>A0A940ICY6</accession>
<name>A0A940ICY6_9FIRM</name>
<comment type="caution">
    <text evidence="1">The sequence shown here is derived from an EMBL/GenBank/DDBJ whole genome shotgun (WGS) entry which is preliminary data.</text>
</comment>
<reference evidence="1" key="1">
    <citation type="submission" date="2020-10" db="EMBL/GenBank/DDBJ databases">
        <authorList>
            <person name="Gilroy R."/>
        </authorList>
    </citation>
    <scope>NUCLEOTIDE SEQUENCE</scope>
    <source>
        <strain evidence="1">517</strain>
    </source>
</reference>
<sequence>MKNVVRIPVVLLPRKGTDMSKWATIACDQFCARPQYWTELTEYVGDAPSTLKITCPEIYLNSGNLDERISEVWKNMNAYVESGLFVGREGFVLVEREVENGEKRVGVMIAIDLDAYDWNRVRVPIRATEDTLVERLPVRIKIREKAPVESPHAIVLIDDPDKSVIEPLYAARGETEKLYDFDLNMGGGHIAGYAVPDPEALIAKLEALLDPEVQTKKYGFDAGIMFAVGDGNHSIATAKVMWENLKKSLTPEEREVHPARYMLVEMVNLYGGGMDFKPIHRLIYSRDEKFVDGLRAALEGNGKLKLIYKDGEEYIDCPEQASLTISAVQTYIESYAKLNKGFEVEYVHNEDHLKEAVEEANGIGIVMPDFPKAELVNFVVNVGNLPKKAFSIGEPEHKRYYLECKSIVG</sequence>
<organism evidence="1 2">
    <name type="scientific">Candidatus Stercoripulliclostridium pullicola</name>
    <dbReference type="NCBI Taxonomy" id="2840953"/>
    <lineage>
        <taxon>Bacteria</taxon>
        <taxon>Bacillati</taxon>
        <taxon>Bacillota</taxon>
        <taxon>Clostridia</taxon>
        <taxon>Eubacteriales</taxon>
        <taxon>Candidatus Stercoripulliclostridium</taxon>
    </lineage>
</organism>